<evidence type="ECO:0000313" key="1">
    <source>
        <dbReference type="EnsemblMetazoa" id="ADIR008047-PA"/>
    </source>
</evidence>
<dbReference type="Proteomes" id="UP000075884">
    <property type="component" value="Unassembled WGS sequence"/>
</dbReference>
<protein>
    <submittedName>
        <fullName evidence="1">Uncharacterized protein</fullName>
    </submittedName>
</protein>
<proteinExistence type="predicted"/>
<keyword evidence="2" id="KW-1185">Reference proteome</keyword>
<reference evidence="2" key="1">
    <citation type="submission" date="2013-03" db="EMBL/GenBank/DDBJ databases">
        <title>The Genome Sequence of Anopheles dirus WRAIR2.</title>
        <authorList>
            <consortium name="The Broad Institute Genomics Platform"/>
            <person name="Neafsey D.E."/>
            <person name="Walton C."/>
            <person name="Walker B."/>
            <person name="Young S.K."/>
            <person name="Zeng Q."/>
            <person name="Gargeya S."/>
            <person name="Fitzgerald M."/>
            <person name="Haas B."/>
            <person name="Abouelleil A."/>
            <person name="Allen A.W."/>
            <person name="Alvarado L."/>
            <person name="Arachchi H.M."/>
            <person name="Berlin A.M."/>
            <person name="Chapman S.B."/>
            <person name="Gainer-Dewar J."/>
            <person name="Goldberg J."/>
            <person name="Griggs A."/>
            <person name="Gujja S."/>
            <person name="Hansen M."/>
            <person name="Howarth C."/>
            <person name="Imamovic A."/>
            <person name="Ireland A."/>
            <person name="Larimer J."/>
            <person name="McCowan C."/>
            <person name="Murphy C."/>
            <person name="Pearson M."/>
            <person name="Poon T.W."/>
            <person name="Priest M."/>
            <person name="Roberts A."/>
            <person name="Saif S."/>
            <person name="Shea T."/>
            <person name="Sisk P."/>
            <person name="Sykes S."/>
            <person name="Wortman J."/>
            <person name="Nusbaum C."/>
            <person name="Birren B."/>
        </authorList>
    </citation>
    <scope>NUCLEOTIDE SEQUENCE [LARGE SCALE GENOMIC DNA]</scope>
    <source>
        <strain evidence="2">WRAIR2</strain>
    </source>
</reference>
<dbReference type="EnsemblMetazoa" id="ADIR008047-RA">
    <property type="protein sequence ID" value="ADIR008047-PA"/>
    <property type="gene ID" value="ADIR008047"/>
</dbReference>
<reference evidence="1" key="2">
    <citation type="submission" date="2020-05" db="UniProtKB">
        <authorList>
            <consortium name="EnsemblMetazoa"/>
        </authorList>
    </citation>
    <scope>IDENTIFICATION</scope>
    <source>
        <strain evidence="1">WRAIR2</strain>
    </source>
</reference>
<dbReference type="VEuPathDB" id="VectorBase:ADIR008047"/>
<name>A0A182NK67_9DIPT</name>
<evidence type="ECO:0000313" key="2">
    <source>
        <dbReference type="Proteomes" id="UP000075884"/>
    </source>
</evidence>
<organism evidence="1 2">
    <name type="scientific">Anopheles dirus</name>
    <dbReference type="NCBI Taxonomy" id="7168"/>
    <lineage>
        <taxon>Eukaryota</taxon>
        <taxon>Metazoa</taxon>
        <taxon>Ecdysozoa</taxon>
        <taxon>Arthropoda</taxon>
        <taxon>Hexapoda</taxon>
        <taxon>Insecta</taxon>
        <taxon>Pterygota</taxon>
        <taxon>Neoptera</taxon>
        <taxon>Endopterygota</taxon>
        <taxon>Diptera</taxon>
        <taxon>Nematocera</taxon>
        <taxon>Culicoidea</taxon>
        <taxon>Culicidae</taxon>
        <taxon>Anophelinae</taxon>
        <taxon>Anopheles</taxon>
    </lineage>
</organism>
<sequence length="58" mass="6235">MTFTYPRAVRDKSFCDGTGSGIGLGLPRHDGLLVVCESGSVSVCRTFPWSLPDETDTV</sequence>
<dbReference type="AlphaFoldDB" id="A0A182NK67"/>
<accession>A0A182NK67</accession>